<dbReference type="AlphaFoldDB" id="A0A6M3X692"/>
<dbReference type="EMBL" id="MT143915">
    <property type="protein sequence ID" value="QJH92733.1"/>
    <property type="molecule type" value="Genomic_DNA"/>
</dbReference>
<sequence length="174" mass="19667">MYIDHKDVFFLGELVNIIALGCGVSVDTATNYCKELDKFKLIHYQGSSIMGHKYAVRVYVRDGGRIVHVDTWSEFDQIIMDQLDHIVESDLAELCRSVNTLEESGLRDTAVKEFDRLRQGSNILPGGDSIKSEFKTLDKMTKEEVASQFEEDLVKNKKKSDSIIVKEAEFLGGI</sequence>
<organism evidence="1">
    <name type="scientific">viral metagenome</name>
    <dbReference type="NCBI Taxonomy" id="1070528"/>
    <lineage>
        <taxon>unclassified sequences</taxon>
        <taxon>metagenomes</taxon>
        <taxon>organismal metagenomes</taxon>
    </lineage>
</organism>
<name>A0A6M3X692_9ZZZZ</name>
<protein>
    <submittedName>
        <fullName evidence="1">Uncharacterized protein</fullName>
    </submittedName>
</protein>
<gene>
    <name evidence="1" type="ORF">MM171A02438_0007</name>
</gene>
<accession>A0A6M3X692</accession>
<proteinExistence type="predicted"/>
<reference evidence="1" key="1">
    <citation type="submission" date="2020-03" db="EMBL/GenBank/DDBJ databases">
        <title>The deep terrestrial virosphere.</title>
        <authorList>
            <person name="Holmfeldt K."/>
            <person name="Nilsson E."/>
            <person name="Simone D."/>
            <person name="Lopez-Fernandez M."/>
            <person name="Wu X."/>
            <person name="de Brujin I."/>
            <person name="Lundin D."/>
            <person name="Andersson A."/>
            <person name="Bertilsson S."/>
            <person name="Dopson M."/>
        </authorList>
    </citation>
    <scope>NUCLEOTIDE SEQUENCE</scope>
    <source>
        <strain evidence="1">MM171A02438</strain>
    </source>
</reference>
<evidence type="ECO:0000313" key="1">
    <source>
        <dbReference type="EMBL" id="QJH92733.1"/>
    </source>
</evidence>